<keyword evidence="3" id="KW-1185">Reference proteome</keyword>
<comment type="caution">
    <text evidence="2">The sequence shown here is derived from an EMBL/GenBank/DDBJ whole genome shotgun (WGS) entry which is preliminary data.</text>
</comment>
<feature type="non-terminal residue" evidence="2">
    <location>
        <position position="652"/>
    </location>
</feature>
<evidence type="ECO:0000313" key="2">
    <source>
        <dbReference type="EMBL" id="CAH3142293.1"/>
    </source>
</evidence>
<reference evidence="2 3" key="1">
    <citation type="submission" date="2022-05" db="EMBL/GenBank/DDBJ databases">
        <authorList>
            <consortium name="Genoscope - CEA"/>
            <person name="William W."/>
        </authorList>
    </citation>
    <scope>NUCLEOTIDE SEQUENCE [LARGE SCALE GENOMIC DNA]</scope>
</reference>
<dbReference type="EMBL" id="CALNXI010000833">
    <property type="protein sequence ID" value="CAH3142293.1"/>
    <property type="molecule type" value="Genomic_DNA"/>
</dbReference>
<evidence type="ECO:0000313" key="3">
    <source>
        <dbReference type="Proteomes" id="UP001159427"/>
    </source>
</evidence>
<proteinExistence type="predicted"/>
<evidence type="ECO:0008006" key="4">
    <source>
        <dbReference type="Google" id="ProtNLM"/>
    </source>
</evidence>
<gene>
    <name evidence="2" type="ORF">PEVE_00042446</name>
</gene>
<name>A0ABN8PER7_9CNID</name>
<dbReference type="Proteomes" id="UP001159427">
    <property type="component" value="Unassembled WGS sequence"/>
</dbReference>
<feature type="region of interest" description="Disordered" evidence="1">
    <location>
        <begin position="1"/>
        <end position="21"/>
    </location>
</feature>
<accession>A0ABN8PER7</accession>
<feature type="compositionally biased region" description="Low complexity" evidence="1">
    <location>
        <begin position="10"/>
        <end position="20"/>
    </location>
</feature>
<sequence>MKEAAETATKKAVQKAATKTGEYAGEKAGDKIIQLLSKKNKKTPVVASPVATTPTKNPQKELTDYEINERMNQLLSGGQMRRFIDPKYVERYEDVIFDLETALNTTVANNRHQKKDGYRFVVDNSGEVTPFDWYNARISLDFKVVLLANGGNIAVADHNGIVNGSYSFLKHFDIKLNGKKVYDCNDANHAVNIKNLLEYSPAYASKTASSEFFFLDTTRNAEGREFEVSVTNQLAKRRAAYNKGFALRKALLGVSSTVNTEIPLNRYSFLEMLEDELLPNTRVEMNFEIESDGNLIWQAGADCRVVITRMQLYVPQITFNSEGQSSYMSQYLKNHKWTYLRENIERSNSSQQRAGHFRISSGISKPRHVFVFIINDANIDSQTANPFLYNTFSISTDPRTLSNCHLEVGNGNEYPEIHYTPSTDMTRVFRDVSKYVHKNNEYGQLEKLSRAYNNNSAITIRLARNELSGPHELMLTKSQINNLKKAMSQGTGSDFKISKTQIRKAVRQGGSLWGSLINLGSKLLPMAMPLAKKAIAPLATGALSGLASLGVDKIFGKGQRGGFLIPMDKIAHLVAYKHLLNTGQKKDILNALQTGNGLVIRPTKTQQGGFLGTLLASIGVPLLLNALTGKDLQADRTGSANTTSVYVPDTTN</sequence>
<evidence type="ECO:0000256" key="1">
    <source>
        <dbReference type="SAM" id="MobiDB-lite"/>
    </source>
</evidence>
<protein>
    <recommendedName>
        <fullName evidence="4">Apolipoprotein B</fullName>
    </recommendedName>
</protein>
<organism evidence="2 3">
    <name type="scientific">Porites evermanni</name>
    <dbReference type="NCBI Taxonomy" id="104178"/>
    <lineage>
        <taxon>Eukaryota</taxon>
        <taxon>Metazoa</taxon>
        <taxon>Cnidaria</taxon>
        <taxon>Anthozoa</taxon>
        <taxon>Hexacorallia</taxon>
        <taxon>Scleractinia</taxon>
        <taxon>Fungiina</taxon>
        <taxon>Poritidae</taxon>
        <taxon>Porites</taxon>
    </lineage>
</organism>